<feature type="domain" description="WLM" evidence="2">
    <location>
        <begin position="133"/>
        <end position="326"/>
    </location>
</feature>
<dbReference type="GO" id="GO:0070628">
    <property type="term" value="F:proteasome binding"/>
    <property type="evidence" value="ECO:0007669"/>
    <property type="project" value="TreeGrafter"/>
</dbReference>
<dbReference type="PANTHER" id="PTHR47795:SF1">
    <property type="entry name" value="DNA-DEPENDENT METALLOPROTEASE WSS1 HOMOLOG 2"/>
    <property type="match status" value="1"/>
</dbReference>
<accession>A0A9P4QE69</accession>
<dbReference type="Pfam" id="PF08325">
    <property type="entry name" value="WLM"/>
    <property type="match status" value="1"/>
</dbReference>
<dbReference type="OrthoDB" id="49605at2759"/>
<organism evidence="3 4">
    <name type="scientific">Polychaeton citri CBS 116435</name>
    <dbReference type="NCBI Taxonomy" id="1314669"/>
    <lineage>
        <taxon>Eukaryota</taxon>
        <taxon>Fungi</taxon>
        <taxon>Dikarya</taxon>
        <taxon>Ascomycota</taxon>
        <taxon>Pezizomycotina</taxon>
        <taxon>Dothideomycetes</taxon>
        <taxon>Dothideomycetidae</taxon>
        <taxon>Capnodiales</taxon>
        <taxon>Capnodiaceae</taxon>
        <taxon>Polychaeton</taxon>
    </lineage>
</organism>
<dbReference type="PROSITE" id="PS51397">
    <property type="entry name" value="WLM"/>
    <property type="match status" value="1"/>
</dbReference>
<evidence type="ECO:0000256" key="1">
    <source>
        <dbReference type="SAM" id="MobiDB-lite"/>
    </source>
</evidence>
<dbReference type="EMBL" id="MU003778">
    <property type="protein sequence ID" value="KAF2723199.1"/>
    <property type="molecule type" value="Genomic_DNA"/>
</dbReference>
<name>A0A9P4QE69_9PEZI</name>
<feature type="region of interest" description="Disordered" evidence="1">
    <location>
        <begin position="301"/>
        <end position="338"/>
    </location>
</feature>
<proteinExistence type="predicted"/>
<reference evidence="3" key="1">
    <citation type="journal article" date="2020" name="Stud. Mycol.">
        <title>101 Dothideomycetes genomes: a test case for predicting lifestyles and emergence of pathogens.</title>
        <authorList>
            <person name="Haridas S."/>
            <person name="Albert R."/>
            <person name="Binder M."/>
            <person name="Bloem J."/>
            <person name="Labutti K."/>
            <person name="Salamov A."/>
            <person name="Andreopoulos B."/>
            <person name="Baker S."/>
            <person name="Barry K."/>
            <person name="Bills G."/>
            <person name="Bluhm B."/>
            <person name="Cannon C."/>
            <person name="Castanera R."/>
            <person name="Culley D."/>
            <person name="Daum C."/>
            <person name="Ezra D."/>
            <person name="Gonzalez J."/>
            <person name="Henrissat B."/>
            <person name="Kuo A."/>
            <person name="Liang C."/>
            <person name="Lipzen A."/>
            <person name="Lutzoni F."/>
            <person name="Magnuson J."/>
            <person name="Mondo S."/>
            <person name="Nolan M."/>
            <person name="Ohm R."/>
            <person name="Pangilinan J."/>
            <person name="Park H.-J."/>
            <person name="Ramirez L."/>
            <person name="Alfaro M."/>
            <person name="Sun H."/>
            <person name="Tritt A."/>
            <person name="Yoshinaga Y."/>
            <person name="Zwiers L.-H."/>
            <person name="Turgeon B."/>
            <person name="Goodwin S."/>
            <person name="Spatafora J."/>
            <person name="Crous P."/>
            <person name="Grigoriev I."/>
        </authorList>
    </citation>
    <scope>NUCLEOTIDE SEQUENCE</scope>
    <source>
        <strain evidence="3">CBS 116435</strain>
    </source>
</reference>
<dbReference type="InterPro" id="IPR013536">
    <property type="entry name" value="WLM_dom"/>
</dbReference>
<feature type="compositionally biased region" description="Basic and acidic residues" evidence="1">
    <location>
        <begin position="311"/>
        <end position="338"/>
    </location>
</feature>
<sequence>MSEPQTSTKVGQEPIFSLTVIFHNNPLSVPFFDADATLQDLSDVVAEDLLVPAPHQKFLITPKTGLLKPPFKDPSLRLDILKGKRIVLMGATTAEVQDLETDVVARNQRMQRRKAALDAGRKVQATKSRDSRKVQDEAKYTFHTLRPLPYLPNPDKSLRYLERLRDDAGIKASMRKHGFSVGLLTEMNPAEHTTHESKTLGLNRNRGEVIELRLRTDAYDGYRDYKVIRKTLCHELAHNVWGEHDRNFWNLCNQIEAEVDQNDWRRGGHSVGGEEFYNPNDVGEDADAHADEGGWVGGSYVLGGSSSSQTLDRREAMARAAEERVRKQKERDQDAKAP</sequence>
<comment type="caution">
    <text evidence="3">The sequence shown here is derived from an EMBL/GenBank/DDBJ whole genome shotgun (WGS) entry which is preliminary data.</text>
</comment>
<dbReference type="Proteomes" id="UP000799441">
    <property type="component" value="Unassembled WGS sequence"/>
</dbReference>
<dbReference type="AlphaFoldDB" id="A0A9P4QE69"/>
<evidence type="ECO:0000313" key="3">
    <source>
        <dbReference type="EMBL" id="KAF2723199.1"/>
    </source>
</evidence>
<evidence type="ECO:0000259" key="2">
    <source>
        <dbReference type="PROSITE" id="PS51397"/>
    </source>
</evidence>
<evidence type="ECO:0000313" key="4">
    <source>
        <dbReference type="Proteomes" id="UP000799441"/>
    </source>
</evidence>
<gene>
    <name evidence="3" type="ORF">K431DRAFT_220781</name>
</gene>
<dbReference type="PANTHER" id="PTHR47795">
    <property type="entry name" value="UBIQUITIN AND WLM DOMAIN-CONTAINING METALLOPROTEASE SPCC1442.07C"/>
    <property type="match status" value="1"/>
</dbReference>
<protein>
    <submittedName>
        <fullName evidence="3">WLM-domain-containing protein</fullName>
    </submittedName>
</protein>
<keyword evidence="4" id="KW-1185">Reference proteome</keyword>